<gene>
    <name evidence="1" type="ORF">A4U43_C07F26160</name>
</gene>
<reference evidence="2" key="1">
    <citation type="journal article" date="2017" name="Nat. Commun.">
        <title>The asparagus genome sheds light on the origin and evolution of a young Y chromosome.</title>
        <authorList>
            <person name="Harkess A."/>
            <person name="Zhou J."/>
            <person name="Xu C."/>
            <person name="Bowers J.E."/>
            <person name="Van der Hulst R."/>
            <person name="Ayyampalayam S."/>
            <person name="Mercati F."/>
            <person name="Riccardi P."/>
            <person name="McKain M.R."/>
            <person name="Kakrana A."/>
            <person name="Tang H."/>
            <person name="Ray J."/>
            <person name="Groenendijk J."/>
            <person name="Arikit S."/>
            <person name="Mathioni S.M."/>
            <person name="Nakano M."/>
            <person name="Shan H."/>
            <person name="Telgmann-Rauber A."/>
            <person name="Kanno A."/>
            <person name="Yue Z."/>
            <person name="Chen H."/>
            <person name="Li W."/>
            <person name="Chen Y."/>
            <person name="Xu X."/>
            <person name="Zhang Y."/>
            <person name="Luo S."/>
            <person name="Chen H."/>
            <person name="Gao J."/>
            <person name="Mao Z."/>
            <person name="Pires J.C."/>
            <person name="Luo M."/>
            <person name="Kudrna D."/>
            <person name="Wing R.A."/>
            <person name="Meyers B.C."/>
            <person name="Yi K."/>
            <person name="Kong H."/>
            <person name="Lavrijsen P."/>
            <person name="Sunseri F."/>
            <person name="Falavigna A."/>
            <person name="Ye Y."/>
            <person name="Leebens-Mack J.H."/>
            <person name="Chen G."/>
        </authorList>
    </citation>
    <scope>NUCLEOTIDE SEQUENCE [LARGE SCALE GENOMIC DNA]</scope>
    <source>
        <strain evidence="2">cv. DH0086</strain>
    </source>
</reference>
<evidence type="ECO:0000313" key="2">
    <source>
        <dbReference type="Proteomes" id="UP000243459"/>
    </source>
</evidence>
<dbReference type="Gramene" id="ONK64454">
    <property type="protein sequence ID" value="ONK64454"/>
    <property type="gene ID" value="A4U43_C07F26160"/>
</dbReference>
<protein>
    <submittedName>
        <fullName evidence="1">Uncharacterized protein</fullName>
    </submittedName>
</protein>
<organism evidence="1 2">
    <name type="scientific">Asparagus officinalis</name>
    <name type="common">Garden asparagus</name>
    <dbReference type="NCBI Taxonomy" id="4686"/>
    <lineage>
        <taxon>Eukaryota</taxon>
        <taxon>Viridiplantae</taxon>
        <taxon>Streptophyta</taxon>
        <taxon>Embryophyta</taxon>
        <taxon>Tracheophyta</taxon>
        <taxon>Spermatophyta</taxon>
        <taxon>Magnoliopsida</taxon>
        <taxon>Liliopsida</taxon>
        <taxon>Asparagales</taxon>
        <taxon>Asparagaceae</taxon>
        <taxon>Asparagoideae</taxon>
        <taxon>Asparagus</taxon>
    </lineage>
</organism>
<dbReference type="EMBL" id="CM007387">
    <property type="protein sequence ID" value="ONK64454.1"/>
    <property type="molecule type" value="Genomic_DNA"/>
</dbReference>
<evidence type="ECO:0000313" key="1">
    <source>
        <dbReference type="EMBL" id="ONK64454.1"/>
    </source>
</evidence>
<keyword evidence="2" id="KW-1185">Reference proteome</keyword>
<dbReference type="Proteomes" id="UP000243459">
    <property type="component" value="Chromosome 7"/>
</dbReference>
<dbReference type="AlphaFoldDB" id="A0A5P1EF36"/>
<sequence length="125" mass="13680">MHRDLDLEKKMKQKIAMKMMDLAPEEVTVVHVQAADVVAKLVGPASVIGQVEERKKQRKVGGQGPRRTVRVETKVIRVDDGSSMREEGVDLQRVEVESKALGGGAILVELEVQTGVKGPQMPLLS</sequence>
<proteinExistence type="predicted"/>
<name>A0A5P1EF36_ASPOF</name>
<accession>A0A5P1EF36</accession>